<comment type="similarity">
    <text evidence="2">Belongs to the cytochrome P450 family.</text>
</comment>
<organism evidence="11 12">
    <name type="scientific">Drosophila busckii</name>
    <name type="common">Fruit fly</name>
    <dbReference type="NCBI Taxonomy" id="30019"/>
    <lineage>
        <taxon>Eukaryota</taxon>
        <taxon>Metazoa</taxon>
        <taxon>Ecdysozoa</taxon>
        <taxon>Arthropoda</taxon>
        <taxon>Hexapoda</taxon>
        <taxon>Insecta</taxon>
        <taxon>Pterygota</taxon>
        <taxon>Neoptera</taxon>
        <taxon>Endopterygota</taxon>
        <taxon>Diptera</taxon>
        <taxon>Brachycera</taxon>
        <taxon>Muscomorpha</taxon>
        <taxon>Ephydroidea</taxon>
        <taxon>Drosophilidae</taxon>
        <taxon>Drosophila</taxon>
    </lineage>
</organism>
<feature type="transmembrane region" description="Helical" evidence="9">
    <location>
        <begin position="629"/>
        <end position="648"/>
    </location>
</feature>
<evidence type="ECO:0000256" key="2">
    <source>
        <dbReference type="ARBA" id="ARBA00010617"/>
    </source>
</evidence>
<feature type="transmembrane region" description="Helical" evidence="9">
    <location>
        <begin position="557"/>
        <end position="579"/>
    </location>
</feature>
<dbReference type="SMR" id="A0A0M3QWR1"/>
<evidence type="ECO:0000256" key="10">
    <source>
        <dbReference type="SAM" id="SignalP"/>
    </source>
</evidence>
<evidence type="ECO:0000256" key="6">
    <source>
        <dbReference type="ARBA" id="ARBA00023004"/>
    </source>
</evidence>
<dbReference type="GO" id="GO:0020037">
    <property type="term" value="F:heme binding"/>
    <property type="evidence" value="ECO:0007669"/>
    <property type="project" value="InterPro"/>
</dbReference>
<dbReference type="GO" id="GO:0004497">
    <property type="term" value="F:monooxygenase activity"/>
    <property type="evidence" value="ECO:0007669"/>
    <property type="project" value="UniProtKB-KW"/>
</dbReference>
<feature type="transmembrane region" description="Helical" evidence="9">
    <location>
        <begin position="669"/>
        <end position="692"/>
    </location>
</feature>
<evidence type="ECO:0000256" key="4">
    <source>
        <dbReference type="ARBA" id="ARBA00022723"/>
    </source>
</evidence>
<evidence type="ECO:0000256" key="8">
    <source>
        <dbReference type="PIRSR" id="PIRSR602401-1"/>
    </source>
</evidence>
<keyword evidence="5" id="KW-0560">Oxidoreductase</keyword>
<evidence type="ECO:0000256" key="5">
    <source>
        <dbReference type="ARBA" id="ARBA00023002"/>
    </source>
</evidence>
<dbReference type="EMBL" id="CP012525">
    <property type="protein sequence ID" value="ALC44593.1"/>
    <property type="molecule type" value="Genomic_DNA"/>
</dbReference>
<dbReference type="CDD" id="cd11054">
    <property type="entry name" value="CYP24A1-like"/>
    <property type="match status" value="1"/>
</dbReference>
<dbReference type="InterPro" id="IPR017972">
    <property type="entry name" value="Cyt_P450_CS"/>
</dbReference>
<evidence type="ECO:0000313" key="11">
    <source>
        <dbReference type="EMBL" id="ALC44593.1"/>
    </source>
</evidence>
<proteinExistence type="inferred from homology"/>
<dbReference type="Pfam" id="PF00067">
    <property type="entry name" value="p450"/>
    <property type="match status" value="1"/>
</dbReference>
<dbReference type="GO" id="GO:0016705">
    <property type="term" value="F:oxidoreductase activity, acting on paired donors, with incorporation or reduction of molecular oxygen"/>
    <property type="evidence" value="ECO:0007669"/>
    <property type="project" value="InterPro"/>
</dbReference>
<keyword evidence="9" id="KW-0812">Transmembrane</keyword>
<accession>A0A0M3QWR1</accession>
<evidence type="ECO:0000256" key="1">
    <source>
        <dbReference type="ARBA" id="ARBA00001971"/>
    </source>
</evidence>
<evidence type="ECO:0000313" key="12">
    <source>
        <dbReference type="Proteomes" id="UP000494163"/>
    </source>
</evidence>
<dbReference type="InterPro" id="IPR002401">
    <property type="entry name" value="Cyt_P450_E_grp-I"/>
</dbReference>
<dbReference type="OrthoDB" id="8187586at2759"/>
<dbReference type="FunFam" id="1.10.630.10:FF:000006">
    <property type="entry name" value="Cytochrome P450 302a1, mitochondrial"/>
    <property type="match status" value="1"/>
</dbReference>
<dbReference type="PANTHER" id="PTHR24279:SF120">
    <property type="entry name" value="CYTOCHROME P450"/>
    <property type="match status" value="1"/>
</dbReference>
<sequence length="701" mass="79638">MVMAVILLLALAVVLGCYCAIHRQKIGAIYLKPLLTPLEDCYHATPIEQRRRRTIWDIPGPKRIPFLGTKWIFLLFFKRYKMTKLHEVYADLNRQYGDIVLEVMPSNVPIVHLYKREDLEKVLKYPSKYPFRPPTEIIVMYRNSRPDRYASVGIVNEQGPMWQRLRSSLTSSITSPRILQNFLPALNAVCDDFVELLRARRDAQTNIVPNFEELANLMGLEAVCTLMLGRRMGFLVPNAKQPEKISQLAAAVKQLFISQRDSYYGLGLWKYFPTKTYRDFARAEDLIYDVISEIIDHELEEHKKSAACEDEDAAGLRSVFLNILELKELDIRDKKSAIIDFIAAGIETLANTLLFVLSSVTGEPTIIPRILNEFIEYRDTNILQDALTNATYTKACIQESYRLRPTAFCLARILEEDMELSGYSLSAGTVVLCQNMVACHKDSNFQEAKQFTPERWIDPATSNFTVNVDSANIVVPFGVGRRTCPGKRFVEMEVVLLLAKLVLSFEVSFVKPLETEFEFLLAPKTPLSLKLRDQISRVEMSPADDNSFATTSGNKKATYTIISIKIVELCLLICCLGLIDDPATNSHLRVFISPRVMALSYVTFGALIIYTAIYLIMALFGDLTPWRTATLWALIGFILFVAVCALLFRDWSSTKDRNYWHPNMHRLDLVMATAAISLVTALIYLLDVLLTIRFGVHGDLE</sequence>
<dbReference type="InterPro" id="IPR036396">
    <property type="entry name" value="Cyt_P450_sf"/>
</dbReference>
<evidence type="ECO:0000256" key="9">
    <source>
        <dbReference type="SAM" id="Phobius"/>
    </source>
</evidence>
<dbReference type="PROSITE" id="PS00086">
    <property type="entry name" value="CYTOCHROME_P450"/>
    <property type="match status" value="1"/>
</dbReference>
<keyword evidence="9" id="KW-1133">Transmembrane helix</keyword>
<keyword evidence="9" id="KW-0472">Membrane</keyword>
<feature type="signal peptide" evidence="10">
    <location>
        <begin position="1"/>
        <end position="16"/>
    </location>
</feature>
<dbReference type="OMA" id="KQFCPER"/>
<dbReference type="PRINTS" id="PR00385">
    <property type="entry name" value="P450"/>
</dbReference>
<keyword evidence="10" id="KW-0732">Signal</keyword>
<evidence type="ECO:0000256" key="3">
    <source>
        <dbReference type="ARBA" id="ARBA00022617"/>
    </source>
</evidence>
<feature type="chain" id="PRO_5005788119" evidence="10">
    <location>
        <begin position="17"/>
        <end position="701"/>
    </location>
</feature>
<feature type="transmembrane region" description="Helical" evidence="9">
    <location>
        <begin position="599"/>
        <end position="617"/>
    </location>
</feature>
<dbReference type="InterPro" id="IPR001128">
    <property type="entry name" value="Cyt_P450"/>
</dbReference>
<dbReference type="Gene3D" id="1.10.630.10">
    <property type="entry name" value="Cytochrome P450"/>
    <property type="match status" value="1"/>
</dbReference>
<feature type="binding site" description="axial binding residue" evidence="8">
    <location>
        <position position="484"/>
    </location>
    <ligand>
        <name>heme</name>
        <dbReference type="ChEBI" id="CHEBI:30413"/>
    </ligand>
    <ligandPart>
        <name>Fe</name>
        <dbReference type="ChEBI" id="CHEBI:18248"/>
    </ligandPart>
</feature>
<dbReference type="Proteomes" id="UP000494163">
    <property type="component" value="Chromosome 3L"/>
</dbReference>
<keyword evidence="6 8" id="KW-0408">Iron</keyword>
<keyword evidence="7" id="KW-0503">Monooxygenase</keyword>
<keyword evidence="3 8" id="KW-0349">Heme</keyword>
<keyword evidence="4 8" id="KW-0479">Metal-binding</keyword>
<name>A0A0M3QWR1_DROBS</name>
<dbReference type="InterPro" id="IPR050479">
    <property type="entry name" value="CYP11_CYP27_families"/>
</dbReference>
<dbReference type="SUPFAM" id="SSF48264">
    <property type="entry name" value="Cytochrome P450"/>
    <property type="match status" value="1"/>
</dbReference>
<dbReference type="PRINTS" id="PR00463">
    <property type="entry name" value="EP450I"/>
</dbReference>
<reference evidence="11 12" key="1">
    <citation type="submission" date="2015-08" db="EMBL/GenBank/DDBJ databases">
        <title>Ancestral chromatin configuration constrains chromatin evolution on differentiating sex chromosomes in Drosophila.</title>
        <authorList>
            <person name="Zhou Q."/>
            <person name="Bachtrog D."/>
        </authorList>
    </citation>
    <scope>NUCLEOTIDE SEQUENCE [LARGE SCALE GENOMIC DNA]</scope>
    <source>
        <tissue evidence="11">Whole larvae</tissue>
    </source>
</reference>
<evidence type="ECO:0000256" key="7">
    <source>
        <dbReference type="ARBA" id="ARBA00023033"/>
    </source>
</evidence>
<dbReference type="STRING" id="30019.A0A0M3QWR1"/>
<dbReference type="AlphaFoldDB" id="A0A0M3QWR1"/>
<gene>
    <name evidence="11" type="ORF">Dbus_chr3Lg1759</name>
</gene>
<protein>
    <submittedName>
        <fullName evidence="11">Shd</fullName>
    </submittedName>
</protein>
<keyword evidence="12" id="KW-1185">Reference proteome</keyword>
<comment type="cofactor">
    <cofactor evidence="1 8">
        <name>heme</name>
        <dbReference type="ChEBI" id="CHEBI:30413"/>
    </cofactor>
</comment>
<dbReference type="GO" id="GO:0005506">
    <property type="term" value="F:iron ion binding"/>
    <property type="evidence" value="ECO:0007669"/>
    <property type="project" value="InterPro"/>
</dbReference>
<dbReference type="PANTHER" id="PTHR24279">
    <property type="entry name" value="CYTOCHROME P450"/>
    <property type="match status" value="1"/>
</dbReference>